<dbReference type="SUPFAM" id="SSF46785">
    <property type="entry name" value="Winged helix' DNA-binding domain"/>
    <property type="match status" value="1"/>
</dbReference>
<dbReference type="Gene3D" id="1.10.10.10">
    <property type="entry name" value="Winged helix-like DNA-binding domain superfamily/Winged helix DNA-binding domain"/>
    <property type="match status" value="1"/>
</dbReference>
<evidence type="ECO:0000259" key="1">
    <source>
        <dbReference type="SMART" id="SM00347"/>
    </source>
</evidence>
<proteinExistence type="predicted"/>
<evidence type="ECO:0000313" key="2">
    <source>
        <dbReference type="EMBL" id="MFC3961906.1"/>
    </source>
</evidence>
<dbReference type="InterPro" id="IPR036388">
    <property type="entry name" value="WH-like_DNA-bd_sf"/>
</dbReference>
<dbReference type="PANTHER" id="PTHR33164">
    <property type="entry name" value="TRANSCRIPTIONAL REGULATOR, MARR FAMILY"/>
    <property type="match status" value="1"/>
</dbReference>
<feature type="domain" description="HTH marR-type" evidence="1">
    <location>
        <begin position="22"/>
        <end position="134"/>
    </location>
</feature>
<keyword evidence="3" id="KW-1185">Reference proteome</keyword>
<accession>A0ABV8DP91</accession>
<evidence type="ECO:0000313" key="3">
    <source>
        <dbReference type="Proteomes" id="UP001595696"/>
    </source>
</evidence>
<dbReference type="InterPro" id="IPR039422">
    <property type="entry name" value="MarR/SlyA-like"/>
</dbReference>
<dbReference type="EMBL" id="JBHSAX010000007">
    <property type="protein sequence ID" value="MFC3961906.1"/>
    <property type="molecule type" value="Genomic_DNA"/>
</dbReference>
<dbReference type="RefSeq" id="WP_378611662.1">
    <property type="nucleotide sequence ID" value="NZ_JBHSAX010000007.1"/>
</dbReference>
<comment type="caution">
    <text evidence="2">The sequence shown here is derived from an EMBL/GenBank/DDBJ whole genome shotgun (WGS) entry which is preliminary data.</text>
</comment>
<dbReference type="PANTHER" id="PTHR33164:SF106">
    <property type="entry name" value="TRANSCRIPTIONAL REGULATORY PROTEIN"/>
    <property type="match status" value="1"/>
</dbReference>
<dbReference type="InterPro" id="IPR000835">
    <property type="entry name" value="HTH_MarR-typ"/>
</dbReference>
<dbReference type="Pfam" id="PF01047">
    <property type="entry name" value="MarR"/>
    <property type="match status" value="1"/>
</dbReference>
<dbReference type="Proteomes" id="UP001595696">
    <property type="component" value="Unassembled WGS sequence"/>
</dbReference>
<reference evidence="3" key="1">
    <citation type="journal article" date="2019" name="Int. J. Syst. Evol. Microbiol.">
        <title>The Global Catalogue of Microorganisms (GCM) 10K type strain sequencing project: providing services to taxonomists for standard genome sequencing and annotation.</title>
        <authorList>
            <consortium name="The Broad Institute Genomics Platform"/>
            <consortium name="The Broad Institute Genome Sequencing Center for Infectious Disease"/>
            <person name="Wu L."/>
            <person name="Ma J."/>
        </authorList>
    </citation>
    <scope>NUCLEOTIDE SEQUENCE [LARGE SCALE GENOMIC DNA]</scope>
    <source>
        <strain evidence="3">CGMCC 4.7330</strain>
    </source>
</reference>
<organism evidence="2 3">
    <name type="scientific">Nocardia jiangsuensis</name>
    <dbReference type="NCBI Taxonomy" id="1691563"/>
    <lineage>
        <taxon>Bacteria</taxon>
        <taxon>Bacillati</taxon>
        <taxon>Actinomycetota</taxon>
        <taxon>Actinomycetes</taxon>
        <taxon>Mycobacteriales</taxon>
        <taxon>Nocardiaceae</taxon>
        <taxon>Nocardia</taxon>
    </lineage>
</organism>
<sequence length="143" mass="15469">MRRDLLDELRRYAAQSVVFHSNLASRLGIRVIDLGCLIMLSTDGPLTPGELATRLGISRGGAITSVIDRLEGAGFVRRSPDDSDRRRVRVEPVAVRAGVAIAPVVGVLGNEFPSDPETLDVVLGFLHTMNTALQASNEQFSRS</sequence>
<gene>
    <name evidence="2" type="ORF">ACFO0B_07895</name>
</gene>
<name>A0ABV8DP91_9NOCA</name>
<protein>
    <submittedName>
        <fullName evidence="2">MarR family transcriptional regulator</fullName>
    </submittedName>
</protein>
<dbReference type="SMART" id="SM00347">
    <property type="entry name" value="HTH_MARR"/>
    <property type="match status" value="1"/>
</dbReference>
<dbReference type="InterPro" id="IPR036390">
    <property type="entry name" value="WH_DNA-bd_sf"/>
</dbReference>